<dbReference type="Gene3D" id="3.40.50.620">
    <property type="entry name" value="HUPs"/>
    <property type="match status" value="1"/>
</dbReference>
<dbReference type="SUPFAM" id="SSF52402">
    <property type="entry name" value="Adenine nucleotide alpha hydrolases-like"/>
    <property type="match status" value="1"/>
</dbReference>
<evidence type="ECO:0000256" key="1">
    <source>
        <dbReference type="ARBA" id="ARBA00008791"/>
    </source>
</evidence>
<dbReference type="Pfam" id="PF00582">
    <property type="entry name" value="Usp"/>
    <property type="match status" value="1"/>
</dbReference>
<dbReference type="Proteomes" id="UP000565745">
    <property type="component" value="Unassembled WGS sequence"/>
</dbReference>
<proteinExistence type="inferred from homology"/>
<name>A0A7W6MA29_9RHOB</name>
<dbReference type="InterPro" id="IPR006016">
    <property type="entry name" value="UspA"/>
</dbReference>
<dbReference type="AlphaFoldDB" id="A0A7W6MA29"/>
<dbReference type="PRINTS" id="PR01438">
    <property type="entry name" value="UNVRSLSTRESS"/>
</dbReference>
<protein>
    <submittedName>
        <fullName evidence="3">Nucleotide-binding universal stress UspA family protein</fullName>
    </submittedName>
</protein>
<feature type="domain" description="UspA" evidence="2">
    <location>
        <begin position="1"/>
        <end position="137"/>
    </location>
</feature>
<comment type="similarity">
    <text evidence="1">Belongs to the universal stress protein A family.</text>
</comment>
<reference evidence="3 4" key="1">
    <citation type="submission" date="2020-08" db="EMBL/GenBank/DDBJ databases">
        <title>Genomic Encyclopedia of Type Strains, Phase IV (KMG-IV): sequencing the most valuable type-strain genomes for metagenomic binning, comparative biology and taxonomic classification.</title>
        <authorList>
            <person name="Goeker M."/>
        </authorList>
    </citation>
    <scope>NUCLEOTIDE SEQUENCE [LARGE SCALE GENOMIC DNA]</scope>
    <source>
        <strain evidence="3 4">DSM 101015</strain>
    </source>
</reference>
<dbReference type="OrthoDB" id="9792500at2"/>
<dbReference type="CDD" id="cd00293">
    <property type="entry name" value="USP-like"/>
    <property type="match status" value="1"/>
</dbReference>
<dbReference type="EMBL" id="JACIFU010000003">
    <property type="protein sequence ID" value="MBB4174927.1"/>
    <property type="molecule type" value="Genomic_DNA"/>
</dbReference>
<dbReference type="RefSeq" id="WP_025055971.1">
    <property type="nucleotide sequence ID" value="NZ_JACIFU010000003.1"/>
</dbReference>
<evidence type="ECO:0000259" key="2">
    <source>
        <dbReference type="Pfam" id="PF00582"/>
    </source>
</evidence>
<comment type="caution">
    <text evidence="3">The sequence shown here is derived from an EMBL/GenBank/DDBJ whole genome shotgun (WGS) entry which is preliminary data.</text>
</comment>
<keyword evidence="4" id="KW-1185">Reference proteome</keyword>
<evidence type="ECO:0000313" key="4">
    <source>
        <dbReference type="Proteomes" id="UP000565745"/>
    </source>
</evidence>
<accession>A0A7W6MA29</accession>
<dbReference type="InterPro" id="IPR006015">
    <property type="entry name" value="Universal_stress_UspA"/>
</dbReference>
<sequence length="138" mass="14607">MFKKIMAPVDLAHQDALAKALICTADLANQYDAEVVFVGVTASTPSAVAHNPKEYGEKLAAFAAAQAEKYGFRAGSHPVISHDPTAELDDALLRAAGDIGADLVVMASHLPNVLDHVWPSNGGRIAQHAKCSVFMVRT</sequence>
<evidence type="ECO:0000313" key="3">
    <source>
        <dbReference type="EMBL" id="MBB4174927.1"/>
    </source>
</evidence>
<gene>
    <name evidence="3" type="ORF">GGR93_002715</name>
</gene>
<dbReference type="InterPro" id="IPR014729">
    <property type="entry name" value="Rossmann-like_a/b/a_fold"/>
</dbReference>
<organism evidence="3 4">
    <name type="scientific">Sulfitobacter noctilucicola</name>
    <dbReference type="NCBI Taxonomy" id="1342301"/>
    <lineage>
        <taxon>Bacteria</taxon>
        <taxon>Pseudomonadati</taxon>
        <taxon>Pseudomonadota</taxon>
        <taxon>Alphaproteobacteria</taxon>
        <taxon>Rhodobacterales</taxon>
        <taxon>Roseobacteraceae</taxon>
        <taxon>Sulfitobacter</taxon>
    </lineage>
</organism>